<feature type="chain" id="PRO_5003092200" description="Translocation and assembly module TamB C-terminal domain-containing protein" evidence="6">
    <location>
        <begin position="23"/>
        <end position="1422"/>
    </location>
</feature>
<evidence type="ECO:0000259" key="7">
    <source>
        <dbReference type="Pfam" id="PF04357"/>
    </source>
</evidence>
<keyword evidence="6" id="KW-0732">Signal</keyword>
<sequence>MKRALRSVLFALLLLVALVAAAFGVLQTTPGKALLARTASSLASSGGMQVDIRDISGFVPFDMGVGAIELADAKGPFARIDGARLDWRPLALLSGRLDVTTLAAQRVELQRRPELPPSEPSTSSGGSSFALPVRVETLTIPDIVLDEPVLGHAAQLSLTGSADLASLAQGLSLTFALERRDEPGSVSGSAAYAPEGERLDLDIAAREPAGGLIARAAGMEGLPALEATLKGSGPLDAWNGQLALSAGDVAAVSGAAGIRATPQGRRLTFGLDADIARLLPADLAPLFEGRTELAGAATLSNERDIAIENFTARAAGFNASAGGTLDAANTADLTFDVTLGDAARFAALARGATWRSLRLAGTAKGALAAPAVEARLDAEGLDGMGYGAGTLAATLRTVPDAVGNLALSVEGTAEGLTAIDPQVAAALGTVGNFSAAGTLPAGGDPLRATLTGAAIRLAALTSQFTGRAGADAIDGEVKVERLDLAAFAPLAGRPLAGTAAFDANVSAAADLSRASLNLRGSASGLATGIAQLDGLVGKSLNVDGALARDGANAISVSNLKIDTEGISATVDGRIATDVADLTAKATLDNLARLDPRLAGAAQAEAAFSGSLEDLGVKAKVLVPQGSAEGRPIRDLALDVTATDITGAVAGTLNLTGEVAGKPARGTAALTTEGNGTRRLSGLDLSIGSVTAKGDVALRTDNLAEGSLTIAAGDLADVAALALTQVAGQLNADVRLDAADGRQRAAVKASAERLQAMGRSVGSATIDATVVDPTGIPLVNGTADLRAVDLSGVVIETASLRANGNATGTDLTLDAVAQGTTLRTAGRLEPREGGARLRLDRLTAARGTLNAAMTAPATFTLANGAVTIDRFALSASGGTATVSGTAGETLDLSVDLRALPLSLANLAAPSANLSGTLAGTARIGGTAAAPTGNYDLRVARLSNPDLASSGAGPFDITANGTLAGGRANLRATVSGQHLQGFTVNGSVPLGAGELDLALRGAINLAIANPLLATTGARVTGIANVDATIRGTAAAPRAGGTVRVSGGRFDDAVNGVSLDQIEAVLTGTDRSVTLTSLRARTTNGGSVTGRGNVALDPAAFYPGRVDLDLTNAALVNSDLMRLVAEGRLGVEGAFLRDPRLTGRLTLRALDINIPDRFPGGVQNLNVRHVNDGGRRPRATAPPRPSAQQARGSGLPLDLVVSAPNNNVFVRGLGIEAQLGGELKLSGTSRAPVTLGAFELRRGTFDFGGRRLTFTRGRITFTGTTDPELDFVAETTSADITARVLVSGPASRPVVSFDSTPTLPQDEVLSRLLFGRAAGSLSAGQAIQLAQVVAQFSGGAGVLENMRRSLGVDSLEVGTNAEGTGGQVGIGRRLNDNIYLGVRQGTTPGSSRVTVDVDVTKNIRLQGATGADGSAEVGIGAQWDY</sequence>
<dbReference type="STRING" id="639283.Snov_0830"/>
<dbReference type="Pfam" id="PF04357">
    <property type="entry name" value="TamB"/>
    <property type="match status" value="1"/>
</dbReference>
<keyword evidence="3" id="KW-1133">Transmembrane helix</keyword>
<proteinExistence type="predicted"/>
<dbReference type="eggNOG" id="COG2911">
    <property type="taxonomic scope" value="Bacteria"/>
</dbReference>
<evidence type="ECO:0000256" key="2">
    <source>
        <dbReference type="ARBA" id="ARBA00022692"/>
    </source>
</evidence>
<evidence type="ECO:0000256" key="6">
    <source>
        <dbReference type="SAM" id="SignalP"/>
    </source>
</evidence>
<dbReference type="KEGG" id="sno:Snov_0830"/>
<dbReference type="GO" id="GO:0097347">
    <property type="term" value="C:TAM protein secretion complex"/>
    <property type="evidence" value="ECO:0007669"/>
    <property type="project" value="TreeGrafter"/>
</dbReference>
<gene>
    <name evidence="8" type="ordered locus">Snov_0830</name>
</gene>
<dbReference type="Proteomes" id="UP000006633">
    <property type="component" value="Chromosome"/>
</dbReference>
<protein>
    <recommendedName>
        <fullName evidence="7">Translocation and assembly module TamB C-terminal domain-containing protein</fullName>
    </recommendedName>
</protein>
<evidence type="ECO:0000256" key="4">
    <source>
        <dbReference type="ARBA" id="ARBA00023136"/>
    </source>
</evidence>
<evidence type="ECO:0000313" key="9">
    <source>
        <dbReference type="Proteomes" id="UP000006633"/>
    </source>
</evidence>
<dbReference type="RefSeq" id="WP_013165660.1">
    <property type="nucleotide sequence ID" value="NC_014217.1"/>
</dbReference>
<feature type="region of interest" description="Disordered" evidence="5">
    <location>
        <begin position="108"/>
        <end position="128"/>
    </location>
</feature>
<feature type="signal peptide" evidence="6">
    <location>
        <begin position="1"/>
        <end position="22"/>
    </location>
</feature>
<evidence type="ECO:0000256" key="3">
    <source>
        <dbReference type="ARBA" id="ARBA00022989"/>
    </source>
</evidence>
<dbReference type="PANTHER" id="PTHR36985">
    <property type="entry name" value="TRANSLOCATION AND ASSEMBLY MODULE SUBUNIT TAMB"/>
    <property type="match status" value="1"/>
</dbReference>
<evidence type="ECO:0000313" key="8">
    <source>
        <dbReference type="EMBL" id="ADH88155.1"/>
    </source>
</evidence>
<dbReference type="GO" id="GO:0009306">
    <property type="term" value="P:protein secretion"/>
    <property type="evidence" value="ECO:0007669"/>
    <property type="project" value="InterPro"/>
</dbReference>
<feature type="region of interest" description="Disordered" evidence="5">
    <location>
        <begin position="1165"/>
        <end position="1189"/>
    </location>
</feature>
<keyword evidence="2" id="KW-0812">Transmembrane</keyword>
<dbReference type="OrthoDB" id="7784409at2"/>
<keyword evidence="4" id="KW-0472">Membrane</keyword>
<name>D7A5N1_ANCN5</name>
<dbReference type="PANTHER" id="PTHR36985:SF1">
    <property type="entry name" value="TRANSLOCATION AND ASSEMBLY MODULE SUBUNIT TAMB"/>
    <property type="match status" value="1"/>
</dbReference>
<evidence type="ECO:0000256" key="5">
    <source>
        <dbReference type="SAM" id="MobiDB-lite"/>
    </source>
</evidence>
<feature type="domain" description="Translocation and assembly module TamB C-terminal" evidence="7">
    <location>
        <begin position="1075"/>
        <end position="1417"/>
    </location>
</feature>
<reference evidence="8 9" key="1">
    <citation type="journal article" date="2012" name="Stand. Genomic Sci.">
        <title>Complete genome sequence of the facultatively chemolithoautotrophic and methylotrophic alpha Proteobacterium Starkeya novella type strain (ATCC 8093(T)).</title>
        <authorList>
            <person name="Kappler U."/>
            <person name="Davenport K."/>
            <person name="Beatson S."/>
            <person name="Lucas S."/>
            <person name="Lapidus A."/>
            <person name="Copeland A."/>
            <person name="Berry K.W."/>
            <person name="Glavina Del Rio T."/>
            <person name="Hammon N."/>
            <person name="Dalin E."/>
            <person name="Tice H."/>
            <person name="Pitluck S."/>
            <person name="Richardson P."/>
            <person name="Bruce D."/>
            <person name="Goodwin L.A."/>
            <person name="Han C."/>
            <person name="Tapia R."/>
            <person name="Detter J.C."/>
            <person name="Chang Y.J."/>
            <person name="Jeffries C.D."/>
            <person name="Land M."/>
            <person name="Hauser L."/>
            <person name="Kyrpides N.C."/>
            <person name="Goker M."/>
            <person name="Ivanova N."/>
            <person name="Klenk H.P."/>
            <person name="Woyke T."/>
        </authorList>
    </citation>
    <scope>NUCLEOTIDE SEQUENCE [LARGE SCALE GENOMIC DNA]</scope>
    <source>
        <strain evidence="9">ATCC 8093 / DSM 506 / JCM 20403 / CCM 1077 / IAM 12100 / NBRC 12443 / NCIMB 10456</strain>
    </source>
</reference>
<evidence type="ECO:0000256" key="1">
    <source>
        <dbReference type="ARBA" id="ARBA00004167"/>
    </source>
</evidence>
<dbReference type="GO" id="GO:0005886">
    <property type="term" value="C:plasma membrane"/>
    <property type="evidence" value="ECO:0007669"/>
    <property type="project" value="InterPro"/>
</dbReference>
<dbReference type="HOGENOM" id="CLU_002202_0_0_5"/>
<dbReference type="EMBL" id="CP002026">
    <property type="protein sequence ID" value="ADH88155.1"/>
    <property type="molecule type" value="Genomic_DNA"/>
</dbReference>
<keyword evidence="9" id="KW-1185">Reference proteome</keyword>
<organism evidence="8 9">
    <name type="scientific">Ancylobacter novellus (strain ATCC 8093 / DSM 506 / JCM 20403 / CCM 1077 / IAM 12100 / NBRC 12443 / NCIMB 10456)</name>
    <name type="common">Starkeya novella</name>
    <dbReference type="NCBI Taxonomy" id="639283"/>
    <lineage>
        <taxon>Bacteria</taxon>
        <taxon>Pseudomonadati</taxon>
        <taxon>Pseudomonadota</taxon>
        <taxon>Alphaproteobacteria</taxon>
        <taxon>Hyphomicrobiales</taxon>
        <taxon>Xanthobacteraceae</taxon>
        <taxon>Ancylobacter</taxon>
    </lineage>
</organism>
<accession>D7A5N1</accession>
<dbReference type="InterPro" id="IPR007452">
    <property type="entry name" value="TamB_C"/>
</dbReference>
<comment type="subcellular location">
    <subcellularLocation>
        <location evidence="1">Membrane</location>
        <topology evidence="1">Single-pass membrane protein</topology>
    </subcellularLocation>
</comment>